<keyword evidence="1" id="KW-1133">Transmembrane helix</keyword>
<accession>A0A4D6GS95</accession>
<protein>
    <submittedName>
        <fullName evidence="2">Uncharacterized protein</fullName>
    </submittedName>
</protein>
<dbReference type="AlphaFoldDB" id="A0A4D6GS95"/>
<evidence type="ECO:0000313" key="3">
    <source>
        <dbReference type="Proteomes" id="UP000296216"/>
    </source>
</evidence>
<name>A0A4D6GS95_HALS9</name>
<evidence type="ECO:0000256" key="1">
    <source>
        <dbReference type="SAM" id="Phobius"/>
    </source>
</evidence>
<feature type="transmembrane region" description="Helical" evidence="1">
    <location>
        <begin position="6"/>
        <end position="26"/>
    </location>
</feature>
<keyword evidence="1" id="KW-0812">Transmembrane</keyword>
<gene>
    <name evidence="2" type="ORF">HBSAL_04565</name>
</gene>
<evidence type="ECO:0000313" key="2">
    <source>
        <dbReference type="EMBL" id="QCC44620.1"/>
    </source>
</evidence>
<dbReference type="Proteomes" id="UP000296216">
    <property type="component" value="Chromosome"/>
</dbReference>
<reference evidence="2 3" key="1">
    <citation type="journal article" date="2019" name="Microbiol. Resour. Announc.">
        <title>The Genome Sequence of the Halobacterium salinarum Type Strain Is Closely Related to That of Laboratory Strains NRC-1 and R1.</title>
        <authorList>
            <person name="Pfeiffer F."/>
            <person name="Marchfelder A."/>
            <person name="Habermann B."/>
            <person name="Dyall-Smith M.L."/>
        </authorList>
    </citation>
    <scope>NUCLEOTIDE SEQUENCE [LARGE SCALE GENOMIC DNA]</scope>
    <source>
        <strain evidence="3">ATCC 33171 / DSM 3754 / JCM 8978 / NBRC 102687 / NCIMB 764 / 91-R6</strain>
    </source>
</reference>
<organism evidence="2 3">
    <name type="scientific">Halobacterium salinarum (strain ATCC 33171 / DSM 3754 / JCM 8978 / NBRC 102687 / NCIMB 764 / 91-R6)</name>
    <dbReference type="NCBI Taxonomy" id="2597657"/>
    <lineage>
        <taxon>Archaea</taxon>
        <taxon>Methanobacteriati</taxon>
        <taxon>Methanobacteriota</taxon>
        <taxon>Stenosarchaea group</taxon>
        <taxon>Halobacteria</taxon>
        <taxon>Halobacteriales</taxon>
        <taxon>Halobacteriaceae</taxon>
        <taxon>Halobacterium</taxon>
    </lineage>
</organism>
<proteinExistence type="predicted"/>
<dbReference type="EMBL" id="CP038631">
    <property type="protein sequence ID" value="QCC44620.1"/>
    <property type="molecule type" value="Genomic_DNA"/>
</dbReference>
<keyword evidence="1" id="KW-0472">Membrane</keyword>
<sequence length="36" mass="4053">MDLSWALLLVVAVLVIGYGLYTVYNLSNFLGDYLRS</sequence>